<gene>
    <name evidence="1" type="ORF">METZ01_LOCUS106941</name>
</gene>
<sequence>MPANDIALMAHLMRRAGFGANYDELERRANKGYEETVEELLEPDTHGIDVYDEYTLARYYPDMEVPSAPALGTSNFMYHLYTSPRPLVEKMTLFWHMVFATGNSKVDNPPEMLQQIQLFRDHGMGNYRDLLVRISKDPAMIFWLDNNQNHKKAPNENWGRELLELFSMGQGHYSEDDVKMAARAFTGWTIGPKIPRTPYQRHHWSFIYKDEDHDHSTKTFLGREGDFNGEDIIQFILEDEATSQFIARHLYNFFVEDDVQVPSWLDVPAKNPEAVDAIAKTFKDSDFDIRTTLRFILNSSFFKDESAWFAKVKNPAEVVAGTIRLVGDFAEPKPGVMDMGLEGAYQGQELINPPSVEGWHTGREWIDTGSLVRRVNFVADMLGNTDFPGVQSIISRIGQKGTLSPENLVDSCLELLGAIQMDKGTREELITHAQSGGELKRGSSEADIKAFGSRVAEMLQLIAATREYQFG</sequence>
<name>A0A381WQ52_9ZZZZ</name>
<evidence type="ECO:0008006" key="2">
    <source>
        <dbReference type="Google" id="ProtNLM"/>
    </source>
</evidence>
<organism evidence="1">
    <name type="scientific">marine metagenome</name>
    <dbReference type="NCBI Taxonomy" id="408172"/>
    <lineage>
        <taxon>unclassified sequences</taxon>
        <taxon>metagenomes</taxon>
        <taxon>ecological metagenomes</taxon>
    </lineage>
</organism>
<evidence type="ECO:0000313" key="1">
    <source>
        <dbReference type="EMBL" id="SVA54087.1"/>
    </source>
</evidence>
<reference evidence="1" key="1">
    <citation type="submission" date="2018-05" db="EMBL/GenBank/DDBJ databases">
        <authorList>
            <person name="Lanie J.A."/>
            <person name="Ng W.-L."/>
            <person name="Kazmierczak K.M."/>
            <person name="Andrzejewski T.M."/>
            <person name="Davidsen T.M."/>
            <person name="Wayne K.J."/>
            <person name="Tettelin H."/>
            <person name="Glass J.I."/>
            <person name="Rusch D."/>
            <person name="Podicherti R."/>
            <person name="Tsui H.-C.T."/>
            <person name="Winkler M.E."/>
        </authorList>
    </citation>
    <scope>NUCLEOTIDE SEQUENCE</scope>
</reference>
<dbReference type="AlphaFoldDB" id="A0A381WQ52"/>
<dbReference type="EMBL" id="UINC01012376">
    <property type="protein sequence ID" value="SVA54087.1"/>
    <property type="molecule type" value="Genomic_DNA"/>
</dbReference>
<accession>A0A381WQ52</accession>
<dbReference type="Pfam" id="PF08811">
    <property type="entry name" value="DUF1800"/>
    <property type="match status" value="1"/>
</dbReference>
<dbReference type="InterPro" id="IPR014917">
    <property type="entry name" value="DUF1800"/>
</dbReference>
<proteinExistence type="predicted"/>
<protein>
    <recommendedName>
        <fullName evidence="2">DUF1800 domain-containing protein</fullName>
    </recommendedName>
</protein>